<dbReference type="PANTHER" id="PTHR10963:SF24">
    <property type="entry name" value="GLYCOSIDASE C21B10.07-RELATED"/>
    <property type="match status" value="1"/>
</dbReference>
<evidence type="ECO:0000256" key="1">
    <source>
        <dbReference type="ARBA" id="ARBA00006865"/>
    </source>
</evidence>
<dbReference type="GO" id="GO:0004553">
    <property type="term" value="F:hydrolase activity, hydrolyzing O-glycosyl compounds"/>
    <property type="evidence" value="ECO:0007669"/>
    <property type="project" value="InterPro"/>
</dbReference>
<dbReference type="SUPFAM" id="SSF49899">
    <property type="entry name" value="Concanavalin A-like lectins/glucanases"/>
    <property type="match status" value="1"/>
</dbReference>
<evidence type="ECO:0000256" key="3">
    <source>
        <dbReference type="ARBA" id="ARBA00023295"/>
    </source>
</evidence>
<accession>A0A165E4A7</accession>
<dbReference type="OrthoDB" id="192832at2759"/>
<dbReference type="AlphaFoldDB" id="A0A165E4A7"/>
<evidence type="ECO:0000256" key="2">
    <source>
        <dbReference type="ARBA" id="ARBA00022801"/>
    </source>
</evidence>
<feature type="chain" id="PRO_5007856970" evidence="4">
    <location>
        <begin position="21"/>
        <end position="431"/>
    </location>
</feature>
<evidence type="ECO:0000259" key="5">
    <source>
        <dbReference type="PROSITE" id="PS51762"/>
    </source>
</evidence>
<keyword evidence="3" id="KW-0326">Glycosidase</keyword>
<gene>
    <name evidence="6" type="ORF">LAESUDRAFT_700493</name>
</gene>
<evidence type="ECO:0000313" key="7">
    <source>
        <dbReference type="Proteomes" id="UP000076871"/>
    </source>
</evidence>
<keyword evidence="2 6" id="KW-0378">Hydrolase</keyword>
<dbReference type="InterPro" id="IPR050546">
    <property type="entry name" value="Glycosyl_Hydrlase_16"/>
</dbReference>
<dbReference type="RefSeq" id="XP_040763958.1">
    <property type="nucleotide sequence ID" value="XM_040906415.1"/>
</dbReference>
<dbReference type="InterPro" id="IPR013320">
    <property type="entry name" value="ConA-like_dom_sf"/>
</dbReference>
<feature type="domain" description="GH16" evidence="5">
    <location>
        <begin position="117"/>
        <end position="387"/>
    </location>
</feature>
<dbReference type="Proteomes" id="UP000076871">
    <property type="component" value="Unassembled WGS sequence"/>
</dbReference>
<reference evidence="6 7" key="1">
    <citation type="journal article" date="2016" name="Mol. Biol. Evol.">
        <title>Comparative Genomics of Early-Diverging Mushroom-Forming Fungi Provides Insights into the Origins of Lignocellulose Decay Capabilities.</title>
        <authorList>
            <person name="Nagy L.G."/>
            <person name="Riley R."/>
            <person name="Tritt A."/>
            <person name="Adam C."/>
            <person name="Daum C."/>
            <person name="Floudas D."/>
            <person name="Sun H."/>
            <person name="Yadav J.S."/>
            <person name="Pangilinan J."/>
            <person name="Larsson K.H."/>
            <person name="Matsuura K."/>
            <person name="Barry K."/>
            <person name="Labutti K."/>
            <person name="Kuo R."/>
            <person name="Ohm R.A."/>
            <person name="Bhattacharya S.S."/>
            <person name="Shirouzu T."/>
            <person name="Yoshinaga Y."/>
            <person name="Martin F.M."/>
            <person name="Grigoriev I.V."/>
            <person name="Hibbett D.S."/>
        </authorList>
    </citation>
    <scope>NUCLEOTIDE SEQUENCE [LARGE SCALE GENOMIC DNA]</scope>
    <source>
        <strain evidence="6 7">93-53</strain>
    </source>
</reference>
<dbReference type="GeneID" id="63823444"/>
<name>A0A165E4A7_9APHY</name>
<dbReference type="InParanoid" id="A0A165E4A7"/>
<dbReference type="GO" id="GO:0009251">
    <property type="term" value="P:glucan catabolic process"/>
    <property type="evidence" value="ECO:0007669"/>
    <property type="project" value="TreeGrafter"/>
</dbReference>
<dbReference type="Gene3D" id="2.60.120.200">
    <property type="match status" value="1"/>
</dbReference>
<feature type="signal peptide" evidence="4">
    <location>
        <begin position="1"/>
        <end position="20"/>
    </location>
</feature>
<dbReference type="EMBL" id="KV427625">
    <property type="protein sequence ID" value="KZT06218.1"/>
    <property type="molecule type" value="Genomic_DNA"/>
</dbReference>
<dbReference type="PROSITE" id="PS51762">
    <property type="entry name" value="GH16_2"/>
    <property type="match status" value="1"/>
</dbReference>
<dbReference type="InterPro" id="IPR000757">
    <property type="entry name" value="Beta-glucanase-like"/>
</dbReference>
<comment type="similarity">
    <text evidence="1">Belongs to the glycosyl hydrolase 16 family.</text>
</comment>
<evidence type="ECO:0000313" key="6">
    <source>
        <dbReference type="EMBL" id="KZT06218.1"/>
    </source>
</evidence>
<dbReference type="FunFam" id="2.60.120.200:FF:000114">
    <property type="entry name" value="Probable endo-1,3(4)-beta-glucanase NFIA_089530"/>
    <property type="match status" value="1"/>
</dbReference>
<evidence type="ECO:0000256" key="4">
    <source>
        <dbReference type="SAM" id="SignalP"/>
    </source>
</evidence>
<protein>
    <submittedName>
        <fullName evidence="6">Glycoside hydrolase family 16 protein</fullName>
    </submittedName>
</protein>
<dbReference type="CDD" id="cd02181">
    <property type="entry name" value="GH16_fungal_Lam16A_glucanase"/>
    <property type="match status" value="1"/>
</dbReference>
<keyword evidence="7" id="KW-1185">Reference proteome</keyword>
<organism evidence="6 7">
    <name type="scientific">Laetiporus sulphureus 93-53</name>
    <dbReference type="NCBI Taxonomy" id="1314785"/>
    <lineage>
        <taxon>Eukaryota</taxon>
        <taxon>Fungi</taxon>
        <taxon>Dikarya</taxon>
        <taxon>Basidiomycota</taxon>
        <taxon>Agaricomycotina</taxon>
        <taxon>Agaricomycetes</taxon>
        <taxon>Polyporales</taxon>
        <taxon>Laetiporus</taxon>
    </lineage>
</organism>
<proteinExistence type="inferred from homology"/>
<dbReference type="STRING" id="1314785.A0A165E4A7"/>
<dbReference type="PANTHER" id="PTHR10963">
    <property type="entry name" value="GLYCOSYL HYDROLASE-RELATED"/>
    <property type="match status" value="1"/>
</dbReference>
<keyword evidence="4" id="KW-0732">Signal</keyword>
<sequence>MYIRVSLLLFLLENVAPSDANLFTRGSDTILRTASRVRHNAVKRSTGLMRDLRTAYHGVLVDQTDSGSGGTYCINVLSNESTLNGGSGSGSSSGGISGGVGGSAVASGTSAAVPSASSSAEASSPWKLQQSYEGNTFFGGWAFFTYTDPTAGVVDYVNGDAAETSNLTGVNSAGNAYLKVETTPVVTGYRKSVRITTDFTYTKALVVLDAVHLPTGCGTWPAFWSNGPNWPDGGEIDIVEGVNDYTNDQVTLHTNTGCSLPTNNTAQLDITGTLVSGTDCSVSGTGDSGCGVRATQTDSFGAPFNAVGGGVYAMNWDDAGITVHFFNRSAIPADITTGAPQPTSWGTPIANFPSSSCNSTEFFYDHSAIFDTTLCGDWAGDGWNSTGAPGQEQSCAQRTGLATCEEFVANNGAAFEEAYWEIKSVKIYQTS</sequence>
<dbReference type="Pfam" id="PF26113">
    <property type="entry name" value="GH16_XgeA"/>
    <property type="match status" value="1"/>
</dbReference>